<evidence type="ECO:0008006" key="4">
    <source>
        <dbReference type="Google" id="ProtNLM"/>
    </source>
</evidence>
<reference evidence="2 3" key="1">
    <citation type="journal article" date="2024" name="Nat. Commun.">
        <title>Phylogenomics reveals the evolutionary origins of lichenization in chlorophyte algae.</title>
        <authorList>
            <person name="Puginier C."/>
            <person name="Libourel C."/>
            <person name="Otte J."/>
            <person name="Skaloud P."/>
            <person name="Haon M."/>
            <person name="Grisel S."/>
            <person name="Petersen M."/>
            <person name="Berrin J.G."/>
            <person name="Delaux P.M."/>
            <person name="Dal Grande F."/>
            <person name="Keller J."/>
        </authorList>
    </citation>
    <scope>NUCLEOTIDE SEQUENCE [LARGE SCALE GENOMIC DNA]</scope>
    <source>
        <strain evidence="2 3">SAG 245.80</strain>
    </source>
</reference>
<keyword evidence="3" id="KW-1185">Reference proteome</keyword>
<evidence type="ECO:0000256" key="1">
    <source>
        <dbReference type="ARBA" id="ARBA00008308"/>
    </source>
</evidence>
<dbReference type="Gene3D" id="3.40.50.150">
    <property type="entry name" value="Vaccinia Virus protein VP39"/>
    <property type="match status" value="1"/>
</dbReference>
<dbReference type="SUPFAM" id="SSF53335">
    <property type="entry name" value="S-adenosyl-L-methionine-dependent methyltransferases"/>
    <property type="match status" value="1"/>
</dbReference>
<dbReference type="Proteomes" id="UP001445335">
    <property type="component" value="Unassembled WGS sequence"/>
</dbReference>
<sequence>MAEHSFWLPTHTAGSRDLRLYAPSVVRNRDPIKAVLRRVVPPAGLVLEIGSGSGEHVVHFAQALPGLRWQPSDADREACESVASWTRAAQVEDRVLPPLHFDASAAWPPMEPLAAILSINMVHIAPYAACEGLFRGAAAALPPGGPLCLYGPFLTGQGDAPSNISFDRMLRRHDPAWGVRSLQAVQATAAEQGLALDEMVEMPSNNLLLVFKPRTSVV</sequence>
<evidence type="ECO:0000313" key="2">
    <source>
        <dbReference type="EMBL" id="KAK9840577.1"/>
    </source>
</evidence>
<proteinExistence type="inferred from homology"/>
<evidence type="ECO:0000313" key="3">
    <source>
        <dbReference type="Proteomes" id="UP001445335"/>
    </source>
</evidence>
<dbReference type="InterPro" id="IPR010342">
    <property type="entry name" value="DUF938"/>
</dbReference>
<organism evidence="2 3">
    <name type="scientific">Elliptochloris bilobata</name>
    <dbReference type="NCBI Taxonomy" id="381761"/>
    <lineage>
        <taxon>Eukaryota</taxon>
        <taxon>Viridiplantae</taxon>
        <taxon>Chlorophyta</taxon>
        <taxon>core chlorophytes</taxon>
        <taxon>Trebouxiophyceae</taxon>
        <taxon>Trebouxiophyceae incertae sedis</taxon>
        <taxon>Elliptochloris clade</taxon>
        <taxon>Elliptochloris</taxon>
    </lineage>
</organism>
<dbReference type="Pfam" id="PF06080">
    <property type="entry name" value="DUF938"/>
    <property type="match status" value="1"/>
</dbReference>
<dbReference type="InterPro" id="IPR029063">
    <property type="entry name" value="SAM-dependent_MTases_sf"/>
</dbReference>
<protein>
    <recommendedName>
        <fullName evidence="4">SAM-dependent methyltransferase</fullName>
    </recommendedName>
</protein>
<comment type="caution">
    <text evidence="2">The sequence shown here is derived from an EMBL/GenBank/DDBJ whole genome shotgun (WGS) entry which is preliminary data.</text>
</comment>
<name>A0AAW1S3X0_9CHLO</name>
<dbReference type="EMBL" id="JALJOU010000013">
    <property type="protein sequence ID" value="KAK9840577.1"/>
    <property type="molecule type" value="Genomic_DNA"/>
</dbReference>
<dbReference type="AlphaFoldDB" id="A0AAW1S3X0"/>
<gene>
    <name evidence="2" type="ORF">WJX81_002591</name>
</gene>
<comment type="similarity">
    <text evidence="1">Belongs to the UPF0585 family.</text>
</comment>
<accession>A0AAW1S3X0</accession>
<dbReference type="PANTHER" id="PTHR20974">
    <property type="entry name" value="UPF0585 PROTEIN CG18661"/>
    <property type="match status" value="1"/>
</dbReference>
<dbReference type="PANTHER" id="PTHR20974:SF0">
    <property type="entry name" value="UPF0585 PROTEIN CG18661"/>
    <property type="match status" value="1"/>
</dbReference>